<proteinExistence type="predicted"/>
<dbReference type="PANTHER" id="PTHR46558:SF4">
    <property type="entry name" value="DNA-BIDING PHAGE PROTEIN"/>
    <property type="match status" value="1"/>
</dbReference>
<protein>
    <submittedName>
        <fullName evidence="3">Helix-turn-helix transcriptional regulator</fullName>
    </submittedName>
</protein>
<reference evidence="3" key="1">
    <citation type="submission" date="2020-10" db="EMBL/GenBank/DDBJ databases">
        <authorList>
            <person name="Gilroy R."/>
        </authorList>
    </citation>
    <scope>NUCLEOTIDE SEQUENCE</scope>
    <source>
        <strain evidence="3">23406</strain>
    </source>
</reference>
<feature type="domain" description="HTH cro/C1-type" evidence="2">
    <location>
        <begin position="9"/>
        <end position="63"/>
    </location>
</feature>
<dbReference type="InterPro" id="IPR010982">
    <property type="entry name" value="Lambda_DNA-bd_dom_sf"/>
</dbReference>
<dbReference type="GO" id="GO:0003677">
    <property type="term" value="F:DNA binding"/>
    <property type="evidence" value="ECO:0007669"/>
    <property type="project" value="UniProtKB-KW"/>
</dbReference>
<dbReference type="Gene3D" id="1.10.260.40">
    <property type="entry name" value="lambda repressor-like DNA-binding domains"/>
    <property type="match status" value="1"/>
</dbReference>
<evidence type="ECO:0000259" key="2">
    <source>
        <dbReference type="PROSITE" id="PS50943"/>
    </source>
</evidence>
<dbReference type="InterPro" id="IPR001387">
    <property type="entry name" value="Cro/C1-type_HTH"/>
</dbReference>
<dbReference type="PANTHER" id="PTHR46558">
    <property type="entry name" value="TRACRIPTIONAL REGULATORY PROTEIN-RELATED-RELATED"/>
    <property type="match status" value="1"/>
</dbReference>
<gene>
    <name evidence="3" type="ORF">IAB14_05760</name>
</gene>
<dbReference type="CDD" id="cd00093">
    <property type="entry name" value="HTH_XRE"/>
    <property type="match status" value="1"/>
</dbReference>
<dbReference type="Proteomes" id="UP000886891">
    <property type="component" value="Unassembled WGS sequence"/>
</dbReference>
<comment type="caution">
    <text evidence="3">The sequence shown here is derived from an EMBL/GenBank/DDBJ whole genome shotgun (WGS) entry which is preliminary data.</text>
</comment>
<dbReference type="SMART" id="SM00530">
    <property type="entry name" value="HTH_XRE"/>
    <property type="match status" value="1"/>
</dbReference>
<dbReference type="EMBL" id="DVOH01000042">
    <property type="protein sequence ID" value="HIV00596.1"/>
    <property type="molecule type" value="Genomic_DNA"/>
</dbReference>
<reference evidence="3" key="2">
    <citation type="journal article" date="2021" name="PeerJ">
        <title>Extensive microbial diversity within the chicken gut microbiome revealed by metagenomics and culture.</title>
        <authorList>
            <person name="Gilroy R."/>
            <person name="Ravi A."/>
            <person name="Getino M."/>
            <person name="Pursley I."/>
            <person name="Horton D.L."/>
            <person name="Alikhan N.F."/>
            <person name="Baker D."/>
            <person name="Gharbi K."/>
            <person name="Hall N."/>
            <person name="Watson M."/>
            <person name="Adriaenssens E.M."/>
            <person name="Foster-Nyarko E."/>
            <person name="Jarju S."/>
            <person name="Secka A."/>
            <person name="Antonio M."/>
            <person name="Oren A."/>
            <person name="Chaudhuri R.R."/>
            <person name="La Ragione R."/>
            <person name="Hildebrand F."/>
            <person name="Pallen M.J."/>
        </authorList>
    </citation>
    <scope>NUCLEOTIDE SEQUENCE</scope>
    <source>
        <strain evidence="3">23406</strain>
    </source>
</reference>
<organism evidence="3 4">
    <name type="scientific">Candidatus Stercoripulliclostridium merdipullorum</name>
    <dbReference type="NCBI Taxonomy" id="2840952"/>
    <lineage>
        <taxon>Bacteria</taxon>
        <taxon>Bacillati</taxon>
        <taxon>Bacillota</taxon>
        <taxon>Clostridia</taxon>
        <taxon>Eubacteriales</taxon>
        <taxon>Candidatus Stercoripulliclostridium</taxon>
    </lineage>
</organism>
<evidence type="ECO:0000313" key="4">
    <source>
        <dbReference type="Proteomes" id="UP000886891"/>
    </source>
</evidence>
<name>A0A9D1SYD7_9FIRM</name>
<evidence type="ECO:0000313" key="3">
    <source>
        <dbReference type="EMBL" id="HIV00596.1"/>
    </source>
</evidence>
<sequence length="69" mass="7819">MIPYVCTRIRELRLEAGLSQEAFGKLLFVSQDTVSLWENGRSLPGVEYIIKICNLFQVSADDLLGLKPY</sequence>
<dbReference type="SUPFAM" id="SSF47413">
    <property type="entry name" value="lambda repressor-like DNA-binding domains"/>
    <property type="match status" value="1"/>
</dbReference>
<dbReference type="Pfam" id="PF01381">
    <property type="entry name" value="HTH_3"/>
    <property type="match status" value="1"/>
</dbReference>
<accession>A0A9D1SYD7</accession>
<dbReference type="PROSITE" id="PS50943">
    <property type="entry name" value="HTH_CROC1"/>
    <property type="match status" value="1"/>
</dbReference>
<keyword evidence="1" id="KW-0238">DNA-binding</keyword>
<dbReference type="AlphaFoldDB" id="A0A9D1SYD7"/>
<evidence type="ECO:0000256" key="1">
    <source>
        <dbReference type="ARBA" id="ARBA00023125"/>
    </source>
</evidence>